<dbReference type="PANTHER" id="PTHR12903">
    <property type="entry name" value="MITOCHONDRIAL RIBOSOMAL PROTEIN L24"/>
    <property type="match status" value="1"/>
</dbReference>
<reference evidence="7 8" key="1">
    <citation type="submission" date="2019-02" db="EMBL/GenBank/DDBJ databases">
        <title>Deep-cultivation of Planctomycetes and their phenomic and genomic characterization uncovers novel biology.</title>
        <authorList>
            <person name="Wiegand S."/>
            <person name="Jogler M."/>
            <person name="Boedeker C."/>
            <person name="Pinto D."/>
            <person name="Vollmers J."/>
            <person name="Rivas-Marin E."/>
            <person name="Kohn T."/>
            <person name="Peeters S.H."/>
            <person name="Heuer A."/>
            <person name="Rast P."/>
            <person name="Oberbeckmann S."/>
            <person name="Bunk B."/>
            <person name="Jeske O."/>
            <person name="Meyerdierks A."/>
            <person name="Storesund J.E."/>
            <person name="Kallscheuer N."/>
            <person name="Luecker S."/>
            <person name="Lage O.M."/>
            <person name="Pohl T."/>
            <person name="Merkel B.J."/>
            <person name="Hornburger P."/>
            <person name="Mueller R.-W."/>
            <person name="Bruemmer F."/>
            <person name="Labrenz M."/>
            <person name="Spormann A.M."/>
            <person name="Op Den Camp H."/>
            <person name="Overmann J."/>
            <person name="Amann R."/>
            <person name="Jetten M.S.M."/>
            <person name="Mascher T."/>
            <person name="Medema M.H."/>
            <person name="Devos D.P."/>
            <person name="Kaster A.-K."/>
            <person name="Ovreas L."/>
            <person name="Rohde M."/>
            <person name="Galperin M.Y."/>
            <person name="Jogler C."/>
        </authorList>
    </citation>
    <scope>NUCLEOTIDE SEQUENCE [LARGE SCALE GENOMIC DNA]</scope>
    <source>
        <strain evidence="7 8">KOR42</strain>
    </source>
</reference>
<dbReference type="GO" id="GO:1990904">
    <property type="term" value="C:ribonucleoprotein complex"/>
    <property type="evidence" value="ECO:0007669"/>
    <property type="project" value="UniProtKB-KW"/>
</dbReference>
<dbReference type="EMBL" id="SIHI01000001">
    <property type="protein sequence ID" value="TWT57114.1"/>
    <property type="molecule type" value="Genomic_DNA"/>
</dbReference>
<keyword evidence="8" id="KW-1185">Reference proteome</keyword>
<keyword evidence="5" id="KW-0699">rRNA-binding</keyword>
<dbReference type="Pfam" id="PF17136">
    <property type="entry name" value="ribosomal_L24"/>
    <property type="match status" value="1"/>
</dbReference>
<dbReference type="OrthoDB" id="9807419at2"/>
<dbReference type="InterPro" id="IPR057264">
    <property type="entry name" value="Ribosomal_uL24_C"/>
</dbReference>
<evidence type="ECO:0000256" key="4">
    <source>
        <dbReference type="ARBA" id="ARBA00035206"/>
    </source>
</evidence>
<dbReference type="Gene3D" id="2.30.30.30">
    <property type="match status" value="1"/>
</dbReference>
<keyword evidence="3 5" id="KW-0687">Ribonucleoprotein</keyword>
<dbReference type="GO" id="GO:0003735">
    <property type="term" value="F:structural constituent of ribosome"/>
    <property type="evidence" value="ECO:0007669"/>
    <property type="project" value="InterPro"/>
</dbReference>
<accession>A0A5C5X1V4</accession>
<dbReference type="RefSeq" id="WP_146506992.1">
    <property type="nucleotide sequence ID" value="NZ_SIHI01000001.1"/>
</dbReference>
<keyword evidence="2 5" id="KW-0689">Ribosomal protein</keyword>
<evidence type="ECO:0000313" key="8">
    <source>
        <dbReference type="Proteomes" id="UP000317243"/>
    </source>
</evidence>
<dbReference type="GO" id="GO:0019843">
    <property type="term" value="F:rRNA binding"/>
    <property type="evidence" value="ECO:0007669"/>
    <property type="project" value="UniProtKB-UniRule"/>
</dbReference>
<dbReference type="InterPro" id="IPR014722">
    <property type="entry name" value="Rib_uL2_dom2"/>
</dbReference>
<dbReference type="NCBIfam" id="TIGR01079">
    <property type="entry name" value="rplX_bact"/>
    <property type="match status" value="1"/>
</dbReference>
<comment type="function">
    <text evidence="5">One of two assembly initiator proteins, it binds directly to the 5'-end of the 23S rRNA, where it nucleates assembly of the 50S subunit.</text>
</comment>
<keyword evidence="5" id="KW-0694">RNA-binding</keyword>
<comment type="function">
    <text evidence="5">One of the proteins that surrounds the polypeptide exit tunnel on the outside of the subunit.</text>
</comment>
<gene>
    <name evidence="5 7" type="primary">rplX</name>
    <name evidence="7" type="ORF">KOR42_04720</name>
</gene>
<sequence>MKIKRGDLVVVVAGDDKDRAEPRPRVVQEVLDEGKKVVVEGVNLVYKHVRRGHPKSPQGGRLRMEKPIQSSNVMYYCSQCGKGVKLGYRYTETGEKERFCRSCSNGIGAVSPAREKYAKKS</sequence>
<name>A0A5C5X1V4_9PLAN</name>
<protein>
    <recommendedName>
        <fullName evidence="4 5">Large ribosomal subunit protein uL24</fullName>
    </recommendedName>
</protein>
<comment type="similarity">
    <text evidence="1 5">Belongs to the universal ribosomal protein uL24 family.</text>
</comment>
<evidence type="ECO:0000256" key="3">
    <source>
        <dbReference type="ARBA" id="ARBA00023274"/>
    </source>
</evidence>
<comment type="caution">
    <text evidence="7">The sequence shown here is derived from an EMBL/GenBank/DDBJ whole genome shotgun (WGS) entry which is preliminary data.</text>
</comment>
<dbReference type="AlphaFoldDB" id="A0A5C5X1V4"/>
<dbReference type="GO" id="GO:0005840">
    <property type="term" value="C:ribosome"/>
    <property type="evidence" value="ECO:0007669"/>
    <property type="project" value="UniProtKB-KW"/>
</dbReference>
<evidence type="ECO:0000313" key="7">
    <source>
        <dbReference type="EMBL" id="TWT57114.1"/>
    </source>
</evidence>
<feature type="domain" description="Large ribosomal subunit protein uL24 C-terminal" evidence="6">
    <location>
        <begin position="42"/>
        <end position="104"/>
    </location>
</feature>
<dbReference type="InterPro" id="IPR003256">
    <property type="entry name" value="Ribosomal_uL24"/>
</dbReference>
<dbReference type="CDD" id="cd06089">
    <property type="entry name" value="KOW_RPL26"/>
    <property type="match status" value="1"/>
</dbReference>
<dbReference type="GO" id="GO:0006412">
    <property type="term" value="P:translation"/>
    <property type="evidence" value="ECO:0007669"/>
    <property type="project" value="UniProtKB-UniRule"/>
</dbReference>
<proteinExistence type="inferred from homology"/>
<dbReference type="Proteomes" id="UP000317243">
    <property type="component" value="Unassembled WGS sequence"/>
</dbReference>
<evidence type="ECO:0000256" key="1">
    <source>
        <dbReference type="ARBA" id="ARBA00010618"/>
    </source>
</evidence>
<dbReference type="InterPro" id="IPR041988">
    <property type="entry name" value="Ribosomal_uL24_KOW"/>
</dbReference>
<organism evidence="7 8">
    <name type="scientific">Thalassoglobus neptunius</name>
    <dbReference type="NCBI Taxonomy" id="1938619"/>
    <lineage>
        <taxon>Bacteria</taxon>
        <taxon>Pseudomonadati</taxon>
        <taxon>Planctomycetota</taxon>
        <taxon>Planctomycetia</taxon>
        <taxon>Planctomycetales</taxon>
        <taxon>Planctomycetaceae</taxon>
        <taxon>Thalassoglobus</taxon>
    </lineage>
</organism>
<dbReference type="HAMAP" id="MF_01326_B">
    <property type="entry name" value="Ribosomal_uL24_B"/>
    <property type="match status" value="1"/>
</dbReference>
<evidence type="ECO:0000256" key="5">
    <source>
        <dbReference type="HAMAP-Rule" id="MF_01326"/>
    </source>
</evidence>
<evidence type="ECO:0000259" key="6">
    <source>
        <dbReference type="Pfam" id="PF17136"/>
    </source>
</evidence>
<evidence type="ECO:0000256" key="2">
    <source>
        <dbReference type="ARBA" id="ARBA00022980"/>
    </source>
</evidence>
<dbReference type="SUPFAM" id="SSF50104">
    <property type="entry name" value="Translation proteins SH3-like domain"/>
    <property type="match status" value="1"/>
</dbReference>
<dbReference type="InterPro" id="IPR008991">
    <property type="entry name" value="Translation_prot_SH3-like_sf"/>
</dbReference>
<comment type="subunit">
    <text evidence="5">Part of the 50S ribosomal subunit.</text>
</comment>